<dbReference type="Proteomes" id="UP000735302">
    <property type="component" value="Unassembled WGS sequence"/>
</dbReference>
<evidence type="ECO:0000313" key="1">
    <source>
        <dbReference type="EMBL" id="GFN97225.1"/>
    </source>
</evidence>
<name>A0AAV3ZRU8_9GAST</name>
<dbReference type="EMBL" id="BLXT01002742">
    <property type="protein sequence ID" value="GFN97225.1"/>
    <property type="molecule type" value="Genomic_DNA"/>
</dbReference>
<dbReference type="AlphaFoldDB" id="A0AAV3ZRU8"/>
<evidence type="ECO:0000313" key="2">
    <source>
        <dbReference type="Proteomes" id="UP000735302"/>
    </source>
</evidence>
<accession>A0AAV3ZRU8</accession>
<proteinExistence type="predicted"/>
<gene>
    <name evidence="1" type="ORF">PoB_002373100</name>
</gene>
<sequence>MDSQYFDEGPSISAGNPNVSKQAYEFNYRLRFNLDLTKPHLVQQRFKLNLERDLSEPGLKLSRTYVKPRWCNSVIESQQSNSLNCDCRSKLSSAYLEY</sequence>
<keyword evidence="2" id="KW-1185">Reference proteome</keyword>
<organism evidence="1 2">
    <name type="scientific">Plakobranchus ocellatus</name>
    <dbReference type="NCBI Taxonomy" id="259542"/>
    <lineage>
        <taxon>Eukaryota</taxon>
        <taxon>Metazoa</taxon>
        <taxon>Spiralia</taxon>
        <taxon>Lophotrochozoa</taxon>
        <taxon>Mollusca</taxon>
        <taxon>Gastropoda</taxon>
        <taxon>Heterobranchia</taxon>
        <taxon>Euthyneura</taxon>
        <taxon>Panpulmonata</taxon>
        <taxon>Sacoglossa</taxon>
        <taxon>Placobranchoidea</taxon>
        <taxon>Plakobranchidae</taxon>
        <taxon>Plakobranchus</taxon>
    </lineage>
</organism>
<protein>
    <submittedName>
        <fullName evidence="1">Uncharacterized protein</fullName>
    </submittedName>
</protein>
<comment type="caution">
    <text evidence="1">The sequence shown here is derived from an EMBL/GenBank/DDBJ whole genome shotgun (WGS) entry which is preliminary data.</text>
</comment>
<reference evidence="1 2" key="1">
    <citation type="journal article" date="2021" name="Elife">
        <title>Chloroplast acquisition without the gene transfer in kleptoplastic sea slugs, Plakobranchus ocellatus.</title>
        <authorList>
            <person name="Maeda T."/>
            <person name="Takahashi S."/>
            <person name="Yoshida T."/>
            <person name="Shimamura S."/>
            <person name="Takaki Y."/>
            <person name="Nagai Y."/>
            <person name="Toyoda A."/>
            <person name="Suzuki Y."/>
            <person name="Arimoto A."/>
            <person name="Ishii H."/>
            <person name="Satoh N."/>
            <person name="Nishiyama T."/>
            <person name="Hasebe M."/>
            <person name="Maruyama T."/>
            <person name="Minagawa J."/>
            <person name="Obokata J."/>
            <person name="Shigenobu S."/>
        </authorList>
    </citation>
    <scope>NUCLEOTIDE SEQUENCE [LARGE SCALE GENOMIC DNA]</scope>
</reference>